<evidence type="ECO:0000313" key="3">
    <source>
        <dbReference type="Proteomes" id="UP000324897"/>
    </source>
</evidence>
<protein>
    <recommendedName>
        <fullName evidence="4">F-box domain-containing protein</fullName>
    </recommendedName>
</protein>
<dbReference type="InterPro" id="IPR036047">
    <property type="entry name" value="F-box-like_dom_sf"/>
</dbReference>
<evidence type="ECO:0008006" key="4">
    <source>
        <dbReference type="Google" id="ProtNLM"/>
    </source>
</evidence>
<dbReference type="Proteomes" id="UP000324897">
    <property type="component" value="Chromosome 4"/>
</dbReference>
<feature type="region of interest" description="Disordered" evidence="1">
    <location>
        <begin position="1"/>
        <end position="24"/>
    </location>
</feature>
<evidence type="ECO:0000256" key="1">
    <source>
        <dbReference type="SAM" id="MobiDB-lite"/>
    </source>
</evidence>
<dbReference type="SUPFAM" id="SSF81383">
    <property type="entry name" value="F-box domain"/>
    <property type="match status" value="1"/>
</dbReference>
<sequence>MDQSNVEQAAKRSKPAAGAVDGGEDRLSALPDDVLLLILRRLGCPTAAGRTSVHSRRWSRPIGSPPRSAPTRGTSAASCWSLTPTPRFLGVADLFLERVRFHGPGDHGDVVSSPRCPSLKKLRVSEARGLAHLAIDSVSLLQLELCIIHGLQRVAIVAPALDCLEMHRCFAADRPPVVKVSAPRLLSLMWKDPYDVRTVRFIGDWGPVQSLITDVVHVYMGKRTPGHTINVI</sequence>
<dbReference type="PANTHER" id="PTHR34709">
    <property type="entry name" value="OS10G0396666 PROTEIN"/>
    <property type="match status" value="1"/>
</dbReference>
<dbReference type="InterPro" id="IPR055312">
    <property type="entry name" value="FBL15-like"/>
</dbReference>
<dbReference type="EMBL" id="RWGY01000007">
    <property type="protein sequence ID" value="TVU40437.1"/>
    <property type="molecule type" value="Genomic_DNA"/>
</dbReference>
<dbReference type="AlphaFoldDB" id="A0A5J9VXT1"/>
<accession>A0A5J9VXT1</accession>
<proteinExistence type="predicted"/>
<gene>
    <name evidence="2" type="ORF">EJB05_13902</name>
</gene>
<dbReference type="Gramene" id="TVU40437">
    <property type="protein sequence ID" value="TVU40437"/>
    <property type="gene ID" value="EJB05_13902"/>
</dbReference>
<dbReference type="PANTHER" id="PTHR34709:SF61">
    <property type="entry name" value="OS07G0229100 PROTEIN"/>
    <property type="match status" value="1"/>
</dbReference>
<feature type="region of interest" description="Disordered" evidence="1">
    <location>
        <begin position="53"/>
        <end position="78"/>
    </location>
</feature>
<reference evidence="2 3" key="1">
    <citation type="journal article" date="2019" name="Sci. Rep.">
        <title>A high-quality genome of Eragrostis curvula grass provides insights into Poaceae evolution and supports new strategies to enhance forage quality.</title>
        <authorList>
            <person name="Carballo J."/>
            <person name="Santos B.A.C.M."/>
            <person name="Zappacosta D."/>
            <person name="Garbus I."/>
            <person name="Selva J.P."/>
            <person name="Gallo C.A."/>
            <person name="Diaz A."/>
            <person name="Albertini E."/>
            <person name="Caccamo M."/>
            <person name="Echenique V."/>
        </authorList>
    </citation>
    <scope>NUCLEOTIDE SEQUENCE [LARGE SCALE GENOMIC DNA]</scope>
    <source>
        <strain evidence="3">cv. Victoria</strain>
        <tissue evidence="2">Leaf</tissue>
    </source>
</reference>
<evidence type="ECO:0000313" key="2">
    <source>
        <dbReference type="EMBL" id="TVU40437.1"/>
    </source>
</evidence>
<keyword evidence="3" id="KW-1185">Reference proteome</keyword>
<feature type="non-terminal residue" evidence="2">
    <location>
        <position position="1"/>
    </location>
</feature>
<name>A0A5J9VXT1_9POAL</name>
<organism evidence="2 3">
    <name type="scientific">Eragrostis curvula</name>
    <name type="common">weeping love grass</name>
    <dbReference type="NCBI Taxonomy" id="38414"/>
    <lineage>
        <taxon>Eukaryota</taxon>
        <taxon>Viridiplantae</taxon>
        <taxon>Streptophyta</taxon>
        <taxon>Embryophyta</taxon>
        <taxon>Tracheophyta</taxon>
        <taxon>Spermatophyta</taxon>
        <taxon>Magnoliopsida</taxon>
        <taxon>Liliopsida</taxon>
        <taxon>Poales</taxon>
        <taxon>Poaceae</taxon>
        <taxon>PACMAD clade</taxon>
        <taxon>Chloridoideae</taxon>
        <taxon>Eragrostideae</taxon>
        <taxon>Eragrostidinae</taxon>
        <taxon>Eragrostis</taxon>
    </lineage>
</organism>
<comment type="caution">
    <text evidence="2">The sequence shown here is derived from an EMBL/GenBank/DDBJ whole genome shotgun (WGS) entry which is preliminary data.</text>
</comment>